<dbReference type="AlphaFoldDB" id="A0A443S762"/>
<evidence type="ECO:0000256" key="3">
    <source>
        <dbReference type="ARBA" id="ARBA00022989"/>
    </source>
</evidence>
<keyword evidence="4 5" id="KW-0472">Membrane</keyword>
<dbReference type="PANTHER" id="PTHR11132">
    <property type="entry name" value="SOLUTE CARRIER FAMILY 35"/>
    <property type="match status" value="1"/>
</dbReference>
<dbReference type="Proteomes" id="UP000288716">
    <property type="component" value="Unassembled WGS sequence"/>
</dbReference>
<dbReference type="InterPro" id="IPR037185">
    <property type="entry name" value="EmrE-like"/>
</dbReference>
<evidence type="ECO:0000259" key="6">
    <source>
        <dbReference type="Pfam" id="PF03151"/>
    </source>
</evidence>
<dbReference type="SUPFAM" id="SSF103481">
    <property type="entry name" value="Multidrug resistance efflux transporter EmrE"/>
    <property type="match status" value="1"/>
</dbReference>
<dbReference type="STRING" id="299467.A0A443S762"/>
<feature type="transmembrane region" description="Helical" evidence="5">
    <location>
        <begin position="95"/>
        <end position="113"/>
    </location>
</feature>
<feature type="transmembrane region" description="Helical" evidence="5">
    <location>
        <begin position="15"/>
        <end position="34"/>
    </location>
</feature>
<sequence>MVDVNVPKTSMAKKYVEITFVVILYWFVSITMVFLNKHLLSGEDVKLEAPLFVTFYQCCCSAMLCALFTLLARLNLLDSSSFPSLAVKCEKQKQIFPLSIMFVGMITMNNLSLKYVGVAFYFVGRSLTTVFNVLFTYYFLGEQTSRNAIICCLVIVLGFFLGVDQESVGGSLSFIGVCYGVFASIFVSLNSIYTKKVLPTVDNNIWQLTYYNNINAILLFLPLMVITGEVPVISSYQRLGDIHFWYLMTVSGVFGFAIAFVTGLQIKVTSPLTHNISGTAKACTQTILACIWYHETKSLLWWLSNSLVIFGSAAYTRVKQLEMIHNFSKGRNNIKS</sequence>
<dbReference type="InterPro" id="IPR004853">
    <property type="entry name" value="Sugar_P_trans_dom"/>
</dbReference>
<protein>
    <submittedName>
        <fullName evidence="7">GDP-fucose transporter 1-like protein</fullName>
    </submittedName>
</protein>
<feature type="transmembrane region" description="Helical" evidence="5">
    <location>
        <begin position="147"/>
        <end position="163"/>
    </location>
</feature>
<comment type="caution">
    <text evidence="7">The sequence shown here is derived from an EMBL/GenBank/DDBJ whole genome shotgun (WGS) entry which is preliminary data.</text>
</comment>
<evidence type="ECO:0000313" key="8">
    <source>
        <dbReference type="Proteomes" id="UP000288716"/>
    </source>
</evidence>
<dbReference type="OrthoDB" id="5547497at2759"/>
<dbReference type="VEuPathDB" id="VectorBase:LDEU008674"/>
<feature type="transmembrane region" description="Helical" evidence="5">
    <location>
        <begin position="54"/>
        <end position="74"/>
    </location>
</feature>
<organism evidence="7 8">
    <name type="scientific">Leptotrombidium deliense</name>
    <dbReference type="NCBI Taxonomy" id="299467"/>
    <lineage>
        <taxon>Eukaryota</taxon>
        <taxon>Metazoa</taxon>
        <taxon>Ecdysozoa</taxon>
        <taxon>Arthropoda</taxon>
        <taxon>Chelicerata</taxon>
        <taxon>Arachnida</taxon>
        <taxon>Acari</taxon>
        <taxon>Acariformes</taxon>
        <taxon>Trombidiformes</taxon>
        <taxon>Prostigmata</taxon>
        <taxon>Anystina</taxon>
        <taxon>Parasitengona</taxon>
        <taxon>Trombiculoidea</taxon>
        <taxon>Trombiculidae</taxon>
        <taxon>Leptotrombidium</taxon>
    </lineage>
</organism>
<evidence type="ECO:0000256" key="1">
    <source>
        <dbReference type="ARBA" id="ARBA00004141"/>
    </source>
</evidence>
<feature type="transmembrane region" description="Helical" evidence="5">
    <location>
        <begin position="214"/>
        <end position="236"/>
    </location>
</feature>
<evidence type="ECO:0000256" key="5">
    <source>
        <dbReference type="SAM" id="Phobius"/>
    </source>
</evidence>
<accession>A0A443S762</accession>
<gene>
    <name evidence="7" type="ORF">B4U80_05027</name>
</gene>
<keyword evidence="3 5" id="KW-1133">Transmembrane helix</keyword>
<dbReference type="Pfam" id="PF03151">
    <property type="entry name" value="TPT"/>
    <property type="match status" value="1"/>
</dbReference>
<feature type="transmembrane region" description="Helical" evidence="5">
    <location>
        <begin position="242"/>
        <end position="264"/>
    </location>
</feature>
<comment type="subcellular location">
    <subcellularLocation>
        <location evidence="1">Membrane</location>
        <topology evidence="1">Multi-pass membrane protein</topology>
    </subcellularLocation>
</comment>
<dbReference type="InterPro" id="IPR050186">
    <property type="entry name" value="TPT_transporter"/>
</dbReference>
<feature type="transmembrane region" description="Helical" evidence="5">
    <location>
        <begin position="119"/>
        <end position="140"/>
    </location>
</feature>
<evidence type="ECO:0000313" key="7">
    <source>
        <dbReference type="EMBL" id="RWS23367.1"/>
    </source>
</evidence>
<feature type="transmembrane region" description="Helical" evidence="5">
    <location>
        <begin position="169"/>
        <end position="193"/>
    </location>
</feature>
<keyword evidence="8" id="KW-1185">Reference proteome</keyword>
<proteinExistence type="predicted"/>
<evidence type="ECO:0000256" key="4">
    <source>
        <dbReference type="ARBA" id="ARBA00023136"/>
    </source>
</evidence>
<dbReference type="GO" id="GO:0016020">
    <property type="term" value="C:membrane"/>
    <property type="evidence" value="ECO:0007669"/>
    <property type="project" value="UniProtKB-SubCell"/>
</dbReference>
<keyword evidence="2 5" id="KW-0812">Transmembrane</keyword>
<evidence type="ECO:0000256" key="2">
    <source>
        <dbReference type="ARBA" id="ARBA00022692"/>
    </source>
</evidence>
<name>A0A443S762_9ACAR</name>
<dbReference type="EMBL" id="NCKV01006579">
    <property type="protein sequence ID" value="RWS23367.1"/>
    <property type="molecule type" value="Genomic_DNA"/>
</dbReference>
<reference evidence="7 8" key="1">
    <citation type="journal article" date="2018" name="Gigascience">
        <title>Genomes of trombidid mites reveal novel predicted allergens and laterally-transferred genes associated with secondary metabolism.</title>
        <authorList>
            <person name="Dong X."/>
            <person name="Chaisiri K."/>
            <person name="Xia D."/>
            <person name="Armstrong S.D."/>
            <person name="Fang Y."/>
            <person name="Donnelly M.J."/>
            <person name="Kadowaki T."/>
            <person name="McGarry J.W."/>
            <person name="Darby A.C."/>
            <person name="Makepeace B.L."/>
        </authorList>
    </citation>
    <scope>NUCLEOTIDE SEQUENCE [LARGE SCALE GENOMIC DNA]</scope>
    <source>
        <strain evidence="7">UoL-UT</strain>
    </source>
</reference>
<feature type="domain" description="Sugar phosphate transporter" evidence="6">
    <location>
        <begin position="17"/>
        <end position="315"/>
    </location>
</feature>